<dbReference type="KEGG" id="xak:KIMC2_20780"/>
<dbReference type="Proteomes" id="UP001321804">
    <property type="component" value="Chromosome"/>
</dbReference>
<keyword evidence="3" id="KW-1185">Reference proteome</keyword>
<dbReference type="AlphaFoldDB" id="A0AAU9CYK4"/>
<organism evidence="2 3">
    <name type="scientific">Xylocopilactobacillus apis</name>
    <dbReference type="NCBI Taxonomy" id="2932183"/>
    <lineage>
        <taxon>Bacteria</taxon>
        <taxon>Bacillati</taxon>
        <taxon>Bacillota</taxon>
        <taxon>Bacilli</taxon>
        <taxon>Lactobacillales</taxon>
        <taxon>Lactobacillaceae</taxon>
        <taxon>Xylocopilactobacillus</taxon>
    </lineage>
</organism>
<protein>
    <submittedName>
        <fullName evidence="2">Uncharacterized protein</fullName>
    </submittedName>
</protein>
<evidence type="ECO:0000313" key="2">
    <source>
        <dbReference type="EMBL" id="BDR57516.1"/>
    </source>
</evidence>
<accession>A0AAU9CYK4</accession>
<dbReference type="EMBL" id="AP026801">
    <property type="protein sequence ID" value="BDR57516.1"/>
    <property type="molecule type" value="Genomic_DNA"/>
</dbReference>
<sequence length="95" mass="11068">MPAYSRPYLIVKVLENGVHVLNVSSSAGKENKLIFKSNYLLSNNYPPFPKSSFVKLDSRKLILYDEFQTFNLMCKGQKLNPKDLDYILNNYLKWC</sequence>
<name>A0AAU9CYK4_9LACO</name>
<reference evidence="2 3" key="1">
    <citation type="journal article" date="2023" name="Microbiol. Spectr.">
        <title>Symbiosis of Carpenter Bees with Uncharacterized Lactic Acid Bacteria Showing NAD Auxotrophy.</title>
        <authorList>
            <person name="Kawasaki S."/>
            <person name="Ozawa K."/>
            <person name="Mori T."/>
            <person name="Yamamoto A."/>
            <person name="Ito M."/>
            <person name="Ohkuma M."/>
            <person name="Sakamoto M."/>
            <person name="Matsutani M."/>
        </authorList>
    </citation>
    <scope>NUCLEOTIDE SEQUENCE [LARGE SCALE GENOMIC DNA]</scope>
    <source>
        <strain evidence="2 3">KimC2</strain>
    </source>
</reference>
<evidence type="ECO:0000313" key="1">
    <source>
        <dbReference type="EMBL" id="BDR57467.1"/>
    </source>
</evidence>
<evidence type="ECO:0000313" key="3">
    <source>
        <dbReference type="Proteomes" id="UP001321804"/>
    </source>
</evidence>
<dbReference type="EMBL" id="AP026801">
    <property type="protein sequence ID" value="BDR57467.1"/>
    <property type="molecule type" value="Genomic_DNA"/>
</dbReference>
<proteinExistence type="predicted"/>
<gene>
    <name evidence="1" type="ORF">KIMC2_20290</name>
    <name evidence="2" type="ORF">KIMC2_20780</name>
</gene>
<dbReference type="KEGG" id="xak:KIMC2_20290"/>